<feature type="region of interest" description="Disordered" evidence="1">
    <location>
        <begin position="400"/>
        <end position="426"/>
    </location>
</feature>
<reference evidence="2" key="1">
    <citation type="submission" date="2022-10" db="EMBL/GenBank/DDBJ databases">
        <title>Cytochrome P450 Catalyzes Benzene Ring Formation in the Biosynthesis of Trialkyl-Substituted Aromatic Polyketides.</title>
        <authorList>
            <person name="Zhao E."/>
            <person name="Ge H."/>
        </authorList>
    </citation>
    <scope>NUCLEOTIDE SEQUENCE</scope>
    <source>
        <strain evidence="2">NA0869</strain>
    </source>
</reference>
<dbReference type="Proteomes" id="UP001163878">
    <property type="component" value="Chromosome"/>
</dbReference>
<protein>
    <submittedName>
        <fullName evidence="2">Uncharacterized protein</fullName>
    </submittedName>
</protein>
<gene>
    <name evidence="2" type="ORF">OGH68_09775</name>
</gene>
<organism evidence="2 3">
    <name type="scientific">Streptomyces peucetius</name>
    <dbReference type="NCBI Taxonomy" id="1950"/>
    <lineage>
        <taxon>Bacteria</taxon>
        <taxon>Bacillati</taxon>
        <taxon>Actinomycetota</taxon>
        <taxon>Actinomycetes</taxon>
        <taxon>Kitasatosporales</taxon>
        <taxon>Streptomycetaceae</taxon>
        <taxon>Streptomyces</taxon>
    </lineage>
</organism>
<dbReference type="EMBL" id="CP107567">
    <property type="protein sequence ID" value="UYQ66449.1"/>
    <property type="molecule type" value="Genomic_DNA"/>
</dbReference>
<feature type="compositionally biased region" description="Low complexity" evidence="1">
    <location>
        <begin position="47"/>
        <end position="59"/>
    </location>
</feature>
<evidence type="ECO:0000313" key="3">
    <source>
        <dbReference type="Proteomes" id="UP001163878"/>
    </source>
</evidence>
<keyword evidence="3" id="KW-1185">Reference proteome</keyword>
<name>A0ABY6IHE7_STRPE</name>
<evidence type="ECO:0000256" key="1">
    <source>
        <dbReference type="SAM" id="MobiDB-lite"/>
    </source>
</evidence>
<accession>A0ABY6IHE7</accession>
<sequence>MGQAEAVLVEHYPRLVRIAYLVLPSSLGQGRRVLTAHALVQRSLPRGDTAAGAGAPAVPRARRPEGARDPGYAYLRDRVVRQALDASLPLRRLARPRRAQFPPLLPHMWGVRVFPRSGGAGELALDQRLSALSGPARAAYVLRALEKLSDREVREVLERAGAADPEGALAEADGVRDERGGADLLGSSEFDACSLQVRPTDLLRRRRHARAAVVAAAALAVCGTLLLLPGGGEGDVRSGPYTGDAAVQAALDPDRLVRIPATAWQESVRRDFSVWPARGPLTRDRPLLRRALAAWADPDDAVRVSATPGTPSGPPPGPPHLLYAGDVGRARVVVLYDGLRVVRYAEPARPGAAPNGVALDFARTDGADAAGSGALVAGRSQAYVRYLTAPWVRGVSVRDLLDPDGGPRPLRRDASGLTERLPSPAQRRECRSWQALELTDGRTTALVTDLGELTPAHLTYGPPGAPAEVAGAAARAAWARTACLLPGVRAHGVRSVNSWRYARQRLPEANGTAAWVCTRAETWRGTDSRVLAHFQAPARPGAPGTVVARAEASPACGVREPLVLAGVLWQSRAGQWYVLAAGSRRLASVSVLGDGVEGGAAGNTIAVRAHAGARPELNGRLADGTPVGSLR</sequence>
<evidence type="ECO:0000313" key="2">
    <source>
        <dbReference type="EMBL" id="UYQ66449.1"/>
    </source>
</evidence>
<proteinExistence type="predicted"/>
<feature type="region of interest" description="Disordered" evidence="1">
    <location>
        <begin position="47"/>
        <end position="66"/>
    </location>
</feature>